<gene>
    <name evidence="1" type="ordered locus">lp_1736</name>
</gene>
<evidence type="ECO:0000313" key="2">
    <source>
        <dbReference type="Proteomes" id="UP000000432"/>
    </source>
</evidence>
<dbReference type="AlphaFoldDB" id="F9UP91"/>
<dbReference type="KEGG" id="lpl:lp_1736"/>
<accession>F9UP91</accession>
<dbReference type="EnsemblBacteria" id="CCC79030">
    <property type="protein sequence ID" value="CCC79030"/>
    <property type="gene ID" value="lp_1736"/>
</dbReference>
<keyword evidence="2" id="KW-1185">Reference proteome</keyword>
<evidence type="ECO:0000313" key="1">
    <source>
        <dbReference type="EMBL" id="CCC79030.1"/>
    </source>
</evidence>
<protein>
    <submittedName>
        <fullName evidence="1">Uncharacterized protein</fullName>
    </submittedName>
</protein>
<reference key="2">
    <citation type="submission" date="2011-06" db="EMBL/GenBank/DDBJ databases">
        <title>Complete resequencing and reannotation of the Lactobacillus plantarum WCFS1 genome.</title>
        <authorList>
            <person name="Siezen R.J."/>
            <person name="Francke C."/>
            <person name="Renckens B."/>
            <person name="Boekhorst J."/>
            <person name="Wels M."/>
            <person name="Kleerebezem M."/>
            <person name="van Hijum S.A.F.T."/>
        </authorList>
    </citation>
    <scope>NUCLEOTIDE SEQUENCE</scope>
    <source>
        <strain>WCFS1</strain>
    </source>
</reference>
<dbReference type="HOGENOM" id="CLU_2330231_0_0_9"/>
<dbReference type="Proteomes" id="UP000000432">
    <property type="component" value="Chromosome"/>
</dbReference>
<proteinExistence type="predicted"/>
<reference evidence="1 2" key="3">
    <citation type="journal article" date="2012" name="J. Bacteriol.">
        <title>Complete resequencing and reannotation of the Lactobacillus plantarum WCFS1 genome.</title>
        <authorList>
            <person name="Siezen R.J."/>
            <person name="Francke C."/>
            <person name="Renckens B."/>
            <person name="Boekhorst J."/>
            <person name="Wels M."/>
            <person name="Kleerebezem M."/>
            <person name="van Hijum S.A.F.T."/>
        </authorList>
    </citation>
    <scope>NUCLEOTIDE SEQUENCE [LARGE SCALE GENOMIC DNA]</scope>
    <source>
        <strain evidence="2">ATCC BAA-793 / NCIMB 8826 / WCFS1</strain>
    </source>
</reference>
<organism evidence="1 2">
    <name type="scientific">Lactiplantibacillus plantarum (strain ATCC BAA-793 / NCIMB 8826 / WCFS1)</name>
    <name type="common">Lactobacillus plantarum</name>
    <dbReference type="NCBI Taxonomy" id="220668"/>
    <lineage>
        <taxon>Bacteria</taxon>
        <taxon>Bacillati</taxon>
        <taxon>Bacillota</taxon>
        <taxon>Bacilli</taxon>
        <taxon>Lactobacillales</taxon>
        <taxon>Lactobacillaceae</taxon>
        <taxon>Lactiplantibacillus</taxon>
    </lineage>
</organism>
<dbReference type="STRING" id="220668.lp_1736"/>
<name>F9UP91_LACPL</name>
<reference evidence="1 2" key="1">
    <citation type="journal article" date="2003" name="Proc. Natl. Acad. Sci. U.S.A.">
        <title>Complete genome sequence of Lactobacillus plantarum WCFS1.</title>
        <authorList>
            <person name="Kleerebezem M."/>
            <person name="Boekhorst J."/>
            <person name="van Kranenburg R."/>
            <person name="Molenaar D."/>
            <person name="Kuipers O.P."/>
            <person name="Leer R."/>
            <person name="Tarchini R."/>
            <person name="Peters S.A."/>
            <person name="Sandbrink H.M."/>
            <person name="Fiers M.W."/>
            <person name="Stiekema W."/>
            <person name="Lankhorst R.M."/>
            <person name="Bron P.A."/>
            <person name="Hoffer S.M."/>
            <person name="Groot M.N."/>
            <person name="Kerkhoven R."/>
            <person name="de Vries M."/>
            <person name="Ursing B."/>
            <person name="de Vos W.M."/>
            <person name="Siezen R.J."/>
        </authorList>
    </citation>
    <scope>NUCLEOTIDE SEQUENCE [LARGE SCALE GENOMIC DNA]</scope>
    <source>
        <strain evidence="2">ATCC BAA-793 / NCIMB 8826 / WCFS1</strain>
    </source>
</reference>
<dbReference type="EMBL" id="AL935263">
    <property type="protein sequence ID" value="CCC79030.1"/>
    <property type="molecule type" value="Genomic_DNA"/>
</dbReference>
<sequence length="98" mass="11166">MIRNQSDNDEKEVELLVTGYVAQNSLIRKVNFGQQCRLFKRAYSADCVMADVRRDTFMNFIVAQSYSWPVGPVSARCPQTDEFGLRVGRAEFPAPNML</sequence>